<comment type="caution">
    <text evidence="1">The sequence shown here is derived from an EMBL/GenBank/DDBJ whole genome shotgun (WGS) entry which is preliminary data.</text>
</comment>
<accession>A0ABU2HTA2</accession>
<evidence type="ECO:0000313" key="1">
    <source>
        <dbReference type="EMBL" id="MDS9468277.1"/>
    </source>
</evidence>
<protein>
    <submittedName>
        <fullName evidence="1">Uncharacterized protein</fullName>
    </submittedName>
</protein>
<dbReference type="EMBL" id="JAVQLW010000001">
    <property type="protein sequence ID" value="MDS9468277.1"/>
    <property type="molecule type" value="Genomic_DNA"/>
</dbReference>
<keyword evidence="2" id="KW-1185">Reference proteome</keyword>
<sequence length="253" mass="28257">MKNGRFYGPWWQGLSGELRSQIFINDTPTVEIDFKAMHIQILAAQQGVVLPPDPYDLPPGLFPDTDPKEQRSLVKQMVLTAINARDEKSACSAFRDGLDVGHPGKKLKNVAIQQGIQAFRENTPALGDCLCSDAGVGLMFTDSQIMERVIEACAKLGLPVLTVHDSAIVPYTHSKALQELMLRSSAEVVGRPIPVEAKALGLDEQQDKPLEVQLDFEAWRETERCESYLSRMKKWEETTGREVVPFRYTGQNE</sequence>
<proteinExistence type="predicted"/>
<reference evidence="2" key="1">
    <citation type="submission" date="2023-07" db="EMBL/GenBank/DDBJ databases">
        <title>Paracoccus sp. MBLB3053 whole genome sequence.</title>
        <authorList>
            <person name="Hwang C.Y."/>
            <person name="Cho E.-S."/>
            <person name="Seo M.-J."/>
        </authorList>
    </citation>
    <scope>NUCLEOTIDE SEQUENCE [LARGE SCALE GENOMIC DNA]</scope>
    <source>
        <strain evidence="2">MBLB3053</strain>
    </source>
</reference>
<name>A0ABU2HTA2_9RHOB</name>
<organism evidence="1 2">
    <name type="scientific">Paracoccus aurantius</name>
    <dbReference type="NCBI Taxonomy" id="3073814"/>
    <lineage>
        <taxon>Bacteria</taxon>
        <taxon>Pseudomonadati</taxon>
        <taxon>Pseudomonadota</taxon>
        <taxon>Alphaproteobacteria</taxon>
        <taxon>Rhodobacterales</taxon>
        <taxon>Paracoccaceae</taxon>
        <taxon>Paracoccus</taxon>
    </lineage>
</organism>
<evidence type="ECO:0000313" key="2">
    <source>
        <dbReference type="Proteomes" id="UP001269144"/>
    </source>
</evidence>
<dbReference type="Proteomes" id="UP001269144">
    <property type="component" value="Unassembled WGS sequence"/>
</dbReference>
<dbReference type="RefSeq" id="WP_311160449.1">
    <property type="nucleotide sequence ID" value="NZ_JAVQLW010000001.1"/>
</dbReference>
<gene>
    <name evidence="1" type="ORF">RGQ15_11945</name>
</gene>